<dbReference type="AlphaFoldDB" id="A0ABD1TQH7"/>
<gene>
    <name evidence="2" type="ORF">Fot_28961</name>
</gene>
<protein>
    <submittedName>
        <fullName evidence="2">Uncharacterized protein</fullName>
    </submittedName>
</protein>
<dbReference type="EMBL" id="JBFOLJ010000008">
    <property type="protein sequence ID" value="KAL2514990.1"/>
    <property type="molecule type" value="Genomic_DNA"/>
</dbReference>
<name>A0ABD1TQH7_9LAMI</name>
<reference evidence="3" key="1">
    <citation type="submission" date="2024-07" db="EMBL/GenBank/DDBJ databases">
        <title>Two chromosome-level genome assemblies of Korean endemic species Abeliophyllum distichum and Forsythia ovata (Oleaceae).</title>
        <authorList>
            <person name="Jang H."/>
        </authorList>
    </citation>
    <scope>NUCLEOTIDE SEQUENCE [LARGE SCALE GENOMIC DNA]</scope>
</reference>
<comment type="caution">
    <text evidence="2">The sequence shown here is derived from an EMBL/GenBank/DDBJ whole genome shotgun (WGS) entry which is preliminary data.</text>
</comment>
<organism evidence="2 3">
    <name type="scientific">Forsythia ovata</name>
    <dbReference type="NCBI Taxonomy" id="205694"/>
    <lineage>
        <taxon>Eukaryota</taxon>
        <taxon>Viridiplantae</taxon>
        <taxon>Streptophyta</taxon>
        <taxon>Embryophyta</taxon>
        <taxon>Tracheophyta</taxon>
        <taxon>Spermatophyta</taxon>
        <taxon>Magnoliopsida</taxon>
        <taxon>eudicotyledons</taxon>
        <taxon>Gunneridae</taxon>
        <taxon>Pentapetalae</taxon>
        <taxon>asterids</taxon>
        <taxon>lamiids</taxon>
        <taxon>Lamiales</taxon>
        <taxon>Oleaceae</taxon>
        <taxon>Forsythieae</taxon>
        <taxon>Forsythia</taxon>
    </lineage>
</organism>
<keyword evidence="3" id="KW-1185">Reference proteome</keyword>
<proteinExistence type="predicted"/>
<accession>A0ABD1TQH7</accession>
<evidence type="ECO:0000256" key="1">
    <source>
        <dbReference type="SAM" id="Coils"/>
    </source>
</evidence>
<sequence length="156" mass="17817">MSEPLGCRSLNESKQELRIVSNERDKLKADVQTIEYDVAEFFKRCDHAIWAELTTKAFEEATEQKNGLTEKVVELENAMDSLKVENSQLKEENLKLESIKEVVKAGVENLWNQFEARQVLAKIKEMHHSLDLSMIEVNYPVPKEVGNETAQSPPEA</sequence>
<evidence type="ECO:0000313" key="2">
    <source>
        <dbReference type="EMBL" id="KAL2514990.1"/>
    </source>
</evidence>
<feature type="coiled-coil region" evidence="1">
    <location>
        <begin position="58"/>
        <end position="102"/>
    </location>
</feature>
<keyword evidence="1" id="KW-0175">Coiled coil</keyword>
<evidence type="ECO:0000313" key="3">
    <source>
        <dbReference type="Proteomes" id="UP001604277"/>
    </source>
</evidence>
<dbReference type="Proteomes" id="UP001604277">
    <property type="component" value="Unassembled WGS sequence"/>
</dbReference>